<comment type="cofactor">
    <cofactor evidence="1 6 7">
        <name>pyridoxal 5'-phosphate</name>
        <dbReference type="ChEBI" id="CHEBI:597326"/>
    </cofactor>
</comment>
<dbReference type="Pfam" id="PF00282">
    <property type="entry name" value="Pyridoxal_deC"/>
    <property type="match status" value="1"/>
</dbReference>
<accession>A0A1Y0V7I2</accession>
<dbReference type="InterPro" id="IPR010977">
    <property type="entry name" value="Aromatic_deC"/>
</dbReference>
<evidence type="ECO:0000256" key="7">
    <source>
        <dbReference type="RuleBase" id="RU000382"/>
    </source>
</evidence>
<dbReference type="PANTHER" id="PTHR45677:SF8">
    <property type="entry name" value="CYSTEINE SULFINIC ACID DECARBOXYLASE"/>
    <property type="match status" value="1"/>
</dbReference>
<dbReference type="Gene3D" id="1.20.1650.10">
    <property type="entry name" value="PLP-dependent transferases"/>
    <property type="match status" value="1"/>
</dbReference>
<evidence type="ECO:0000313" key="9">
    <source>
        <dbReference type="Proteomes" id="UP000195633"/>
    </source>
</evidence>
<evidence type="ECO:0000313" key="8">
    <source>
        <dbReference type="EMBL" id="ARW10747.1"/>
    </source>
</evidence>
<dbReference type="GO" id="GO:0006520">
    <property type="term" value="P:amino acid metabolic process"/>
    <property type="evidence" value="ECO:0007669"/>
    <property type="project" value="InterPro"/>
</dbReference>
<feature type="modified residue" description="N6-(pyridoxal phosphate)lysine" evidence="6">
    <location>
        <position position="326"/>
    </location>
</feature>
<dbReference type="EC" id="4.1.1.86" evidence="8"/>
<dbReference type="InterPro" id="IPR015422">
    <property type="entry name" value="PyrdxlP-dep_Trfase_small"/>
</dbReference>
<evidence type="ECO:0000256" key="3">
    <source>
        <dbReference type="ARBA" id="ARBA00022793"/>
    </source>
</evidence>
<organism evidence="8 9">
    <name type="scientific">Acetobacter ascendens</name>
    <dbReference type="NCBI Taxonomy" id="481146"/>
    <lineage>
        <taxon>Bacteria</taxon>
        <taxon>Pseudomonadati</taxon>
        <taxon>Pseudomonadota</taxon>
        <taxon>Alphaproteobacteria</taxon>
        <taxon>Acetobacterales</taxon>
        <taxon>Acetobacteraceae</taxon>
        <taxon>Acetobacter</taxon>
    </lineage>
</organism>
<dbReference type="GO" id="GO:0033983">
    <property type="term" value="F:diaminobutyrate decarboxylase activity"/>
    <property type="evidence" value="ECO:0007669"/>
    <property type="project" value="UniProtKB-EC"/>
</dbReference>
<dbReference type="PANTHER" id="PTHR45677">
    <property type="entry name" value="GLUTAMATE DECARBOXYLASE-RELATED"/>
    <property type="match status" value="1"/>
</dbReference>
<dbReference type="InterPro" id="IPR015424">
    <property type="entry name" value="PyrdxlP-dep_Trfase"/>
</dbReference>
<name>A0A1Y0V7I2_9PROT</name>
<keyword evidence="4 6" id="KW-0663">Pyridoxal phosphate</keyword>
<protein>
    <submittedName>
        <fullName evidence="8">Diaminobutyrate decarboxylase</fullName>
        <ecNumber evidence="8">4.1.1.86</ecNumber>
    </submittedName>
</protein>
<keyword evidence="5 7" id="KW-0456">Lyase</keyword>
<evidence type="ECO:0000256" key="2">
    <source>
        <dbReference type="ARBA" id="ARBA00009533"/>
    </source>
</evidence>
<dbReference type="Gene3D" id="3.40.640.10">
    <property type="entry name" value="Type I PLP-dependent aspartate aminotransferase-like (Major domain)"/>
    <property type="match status" value="1"/>
</dbReference>
<dbReference type="GO" id="GO:0019752">
    <property type="term" value="P:carboxylic acid metabolic process"/>
    <property type="evidence" value="ECO:0007669"/>
    <property type="project" value="InterPro"/>
</dbReference>
<dbReference type="AlphaFoldDB" id="A0A1Y0V7I2"/>
<dbReference type="GO" id="GO:0005737">
    <property type="term" value="C:cytoplasm"/>
    <property type="evidence" value="ECO:0007669"/>
    <property type="project" value="TreeGrafter"/>
</dbReference>
<dbReference type="Gene3D" id="3.90.1150.10">
    <property type="entry name" value="Aspartate Aminotransferase, domain 1"/>
    <property type="match status" value="1"/>
</dbReference>
<dbReference type="Proteomes" id="UP000195633">
    <property type="component" value="Chromosome"/>
</dbReference>
<dbReference type="InterPro" id="IPR015421">
    <property type="entry name" value="PyrdxlP-dep_Trfase_major"/>
</dbReference>
<proteinExistence type="inferred from homology"/>
<dbReference type="EMBL" id="CP021524">
    <property type="protein sequence ID" value="ARW10747.1"/>
    <property type="molecule type" value="Genomic_DNA"/>
</dbReference>
<gene>
    <name evidence="8" type="ORF">S101447_01676</name>
</gene>
<dbReference type="SUPFAM" id="SSF53383">
    <property type="entry name" value="PLP-dependent transferases"/>
    <property type="match status" value="1"/>
</dbReference>
<dbReference type="InterPro" id="IPR002129">
    <property type="entry name" value="PyrdxlP-dep_de-COase"/>
</dbReference>
<reference evidence="8 9" key="1">
    <citation type="submission" date="2017-05" db="EMBL/GenBank/DDBJ databases">
        <title>Genome sequence of Acetobacter pasteurianus subsp. ascendens strain SRCM101447.</title>
        <authorList>
            <person name="Cho S.H."/>
        </authorList>
    </citation>
    <scope>NUCLEOTIDE SEQUENCE [LARGE SCALE GENOMIC DNA]</scope>
    <source>
        <strain evidence="8 9">SRCM101447</strain>
    </source>
</reference>
<evidence type="ECO:0000256" key="5">
    <source>
        <dbReference type="ARBA" id="ARBA00023239"/>
    </source>
</evidence>
<sequence length="517" mass="58414">MDIKIDTGVYQKKRRHNMKDGGEFLLTDRTVDRYRSMMMEGLDEVCRLFETVKSPFSGISPPELRSRLKRIDTSKPVEHISELYDELYDLYLKDAVYFHHPRYLAHLNCPVLIPSLLAELFASAINTSMDTWDQSAGATLIEEKVIEWIAKLIGYSDDADGTFTSGGTQSNFLGLLLARDSILADEIYKDGRASIPLDKVGSYCVFTSEKTHFSIEKACHQLGLGADAIICIPIDRHYRMRAEALEEAADVARKAGRKPIAIVATAGTTDFGSIDPLTEIADFAQKNRIWFHVDAAYGCGLLASTRDRSRLNGIEYADSVTVDFHKSFFQPISCSALIVRQSKTLDLLTHHADYLNPRSARDADVPNRVDRSIQTTRRFEALKIWLSLRLIGEDSFGEMFECLIDITKKVANEIKKIPELRLLVEPSLTTLLFRYEPQFFPDEYIDDINEAIRSKLSHSGYSMIASTRVNNAVYLKFTLLNPTVQLKDITSVLWEIVKEGKKLSTIVSHNYKGVRAS</sequence>
<evidence type="ECO:0000256" key="1">
    <source>
        <dbReference type="ARBA" id="ARBA00001933"/>
    </source>
</evidence>
<keyword evidence="3" id="KW-0210">Decarboxylase</keyword>
<evidence type="ECO:0000256" key="4">
    <source>
        <dbReference type="ARBA" id="ARBA00022898"/>
    </source>
</evidence>
<dbReference type="CDD" id="cd06450">
    <property type="entry name" value="DOPA_deC_like"/>
    <property type="match status" value="1"/>
</dbReference>
<dbReference type="PRINTS" id="PR00800">
    <property type="entry name" value="YHDCRBOXLASE"/>
</dbReference>
<dbReference type="GO" id="GO:0030170">
    <property type="term" value="F:pyridoxal phosphate binding"/>
    <property type="evidence" value="ECO:0007669"/>
    <property type="project" value="InterPro"/>
</dbReference>
<comment type="similarity">
    <text evidence="2 7">Belongs to the group II decarboxylase family.</text>
</comment>
<evidence type="ECO:0000256" key="6">
    <source>
        <dbReference type="PIRSR" id="PIRSR602129-50"/>
    </source>
</evidence>
<dbReference type="RefSeq" id="WP_204251309.1">
    <property type="nucleotide sequence ID" value="NZ_CP021524.1"/>
</dbReference>